<accession>A0ABY4PAQ9</accession>
<dbReference type="NCBIfam" id="NF000594">
    <property type="entry name" value="PRK00015.1-1"/>
    <property type="match status" value="1"/>
</dbReference>
<feature type="binding site" evidence="14 15">
    <location>
        <position position="80"/>
    </location>
    <ligand>
        <name>a divalent metal cation</name>
        <dbReference type="ChEBI" id="CHEBI:60240"/>
    </ligand>
</feature>
<evidence type="ECO:0000256" key="11">
    <source>
        <dbReference type="ARBA" id="ARBA00022759"/>
    </source>
</evidence>
<comment type="subcellular location">
    <subcellularLocation>
        <location evidence="4 14">Cytoplasm</location>
    </subcellularLocation>
</comment>
<protein>
    <recommendedName>
        <fullName evidence="7 14">Ribonuclease HII</fullName>
        <shortName evidence="14">RNase HII</shortName>
        <ecNumber evidence="6 14">3.1.26.4</ecNumber>
    </recommendedName>
</protein>
<feature type="domain" description="RNase H type-2" evidence="17">
    <location>
        <begin position="74"/>
        <end position="258"/>
    </location>
</feature>
<evidence type="ECO:0000256" key="14">
    <source>
        <dbReference type="HAMAP-Rule" id="MF_00052"/>
    </source>
</evidence>
<dbReference type="InterPro" id="IPR022898">
    <property type="entry name" value="RNase_HII"/>
</dbReference>
<keyword evidence="9 14" id="KW-0540">Nuclease</keyword>
<gene>
    <name evidence="14" type="primary">rnhB</name>
    <name evidence="18" type="ORF">MOO45_03875</name>
</gene>
<evidence type="ECO:0000256" key="10">
    <source>
        <dbReference type="ARBA" id="ARBA00022723"/>
    </source>
</evidence>
<feature type="binding site" evidence="14 15">
    <location>
        <position position="172"/>
    </location>
    <ligand>
        <name>a divalent metal cation</name>
        <dbReference type="ChEBI" id="CHEBI:60240"/>
    </ligand>
</feature>
<comment type="function">
    <text evidence="3 14 16">Endonuclease that specifically degrades the RNA of RNA-DNA hybrids.</text>
</comment>
<dbReference type="InterPro" id="IPR024567">
    <property type="entry name" value="RNase_HII/HIII_dom"/>
</dbReference>
<evidence type="ECO:0000256" key="4">
    <source>
        <dbReference type="ARBA" id="ARBA00004496"/>
    </source>
</evidence>
<proteinExistence type="inferred from homology"/>
<dbReference type="PANTHER" id="PTHR10954:SF18">
    <property type="entry name" value="RIBONUCLEASE HII"/>
    <property type="match status" value="1"/>
</dbReference>
<keyword evidence="11 14" id="KW-0255">Endonuclease</keyword>
<evidence type="ECO:0000256" key="12">
    <source>
        <dbReference type="ARBA" id="ARBA00022801"/>
    </source>
</evidence>
<dbReference type="Gene3D" id="3.30.420.10">
    <property type="entry name" value="Ribonuclease H-like superfamily/Ribonuclease H"/>
    <property type="match status" value="1"/>
</dbReference>
<evidence type="ECO:0000256" key="13">
    <source>
        <dbReference type="ARBA" id="ARBA00023211"/>
    </source>
</evidence>
<keyword evidence="19" id="KW-1185">Reference proteome</keyword>
<evidence type="ECO:0000256" key="8">
    <source>
        <dbReference type="ARBA" id="ARBA00022490"/>
    </source>
</evidence>
<evidence type="ECO:0000256" key="3">
    <source>
        <dbReference type="ARBA" id="ARBA00004065"/>
    </source>
</evidence>
<dbReference type="RefSeq" id="WP_249515067.1">
    <property type="nucleotide sequence ID" value="NZ_CP093366.1"/>
</dbReference>
<organism evidence="18 19">
    <name type="scientific">Bombilactobacillus folatiphilus</name>
    <dbReference type="NCBI Taxonomy" id="2923362"/>
    <lineage>
        <taxon>Bacteria</taxon>
        <taxon>Bacillati</taxon>
        <taxon>Bacillota</taxon>
        <taxon>Bacilli</taxon>
        <taxon>Lactobacillales</taxon>
        <taxon>Lactobacillaceae</taxon>
        <taxon>Bombilactobacillus</taxon>
    </lineage>
</organism>
<dbReference type="InterPro" id="IPR036397">
    <property type="entry name" value="RNaseH_sf"/>
</dbReference>
<sequence>MENDWSKLSITKIKTELQLRELTVDDWYQLAQDSRQGVQQIVKQHQRRLQKEQALQASFVEREHFEQPFWQRRQLVAGIDEVGRGPLAGPVVVAAVILPPTIDLLEINDSKQLSDQKRHTLYTRIVAQAVDISVAVGSPELIDQENIYHATELTMAKAVAGLFQKPAHLLVDAMHVPVSIAQTKLIKGDARSVSIGAASIIAKVYRDELMKKYAQLYPGYGFEQNAGYGTKVHLAGLKTQGICPIHRKTFAPVKNYLG</sequence>
<dbReference type="GO" id="GO:0004523">
    <property type="term" value="F:RNA-DNA hybrid ribonuclease activity"/>
    <property type="evidence" value="ECO:0007669"/>
    <property type="project" value="UniProtKB-EC"/>
</dbReference>
<dbReference type="SUPFAM" id="SSF53098">
    <property type="entry name" value="Ribonuclease H-like"/>
    <property type="match status" value="1"/>
</dbReference>
<reference evidence="18" key="1">
    <citation type="journal article" date="2022" name="Int. J. Syst. Evol. Microbiol.">
        <title>Apilactobacillus apisilvae sp. nov., Nicolia spurrieriana gen. nov. sp. nov., Bombilactobacillus folatiphilus sp. nov. and Bombilactobacillus thymidiniphilus sp. nov., four new lactic acid bacterial isolates from stingless bees Tetragonula carbonaria and Austroplebeia australis.</title>
        <authorList>
            <person name="Oliphant S.A."/>
            <person name="Watson-Haigh N.S."/>
            <person name="Sumby K.M."/>
            <person name="Gardner J."/>
            <person name="Groom S."/>
            <person name="Jiranek V."/>
        </authorList>
    </citation>
    <scope>NUCLEOTIDE SEQUENCE</scope>
    <source>
        <strain evidence="18">SG4_D2</strain>
    </source>
</reference>
<dbReference type="Pfam" id="PF01351">
    <property type="entry name" value="RNase_HII"/>
    <property type="match status" value="1"/>
</dbReference>
<evidence type="ECO:0000313" key="19">
    <source>
        <dbReference type="Proteomes" id="UP000831495"/>
    </source>
</evidence>
<evidence type="ECO:0000259" key="17">
    <source>
        <dbReference type="PROSITE" id="PS51975"/>
    </source>
</evidence>
<dbReference type="PROSITE" id="PS51975">
    <property type="entry name" value="RNASE_H_2"/>
    <property type="match status" value="1"/>
</dbReference>
<dbReference type="NCBIfam" id="NF000595">
    <property type="entry name" value="PRK00015.1-3"/>
    <property type="match status" value="1"/>
</dbReference>
<dbReference type="PANTHER" id="PTHR10954">
    <property type="entry name" value="RIBONUCLEASE H2 SUBUNIT A"/>
    <property type="match status" value="1"/>
</dbReference>
<dbReference type="CDD" id="cd07182">
    <property type="entry name" value="RNase_HII_bacteria_HII_like"/>
    <property type="match status" value="1"/>
</dbReference>
<comment type="similarity">
    <text evidence="5 14 16">Belongs to the RNase HII family.</text>
</comment>
<dbReference type="EC" id="3.1.26.4" evidence="6 14"/>
<evidence type="ECO:0000256" key="2">
    <source>
        <dbReference type="ARBA" id="ARBA00001946"/>
    </source>
</evidence>
<dbReference type="HAMAP" id="MF_00052_B">
    <property type="entry name" value="RNase_HII_B"/>
    <property type="match status" value="1"/>
</dbReference>
<evidence type="ECO:0000256" key="1">
    <source>
        <dbReference type="ARBA" id="ARBA00000077"/>
    </source>
</evidence>
<comment type="cofactor">
    <cofactor evidence="14 15">
        <name>Mn(2+)</name>
        <dbReference type="ChEBI" id="CHEBI:29035"/>
    </cofactor>
    <cofactor evidence="14 15">
        <name>Mg(2+)</name>
        <dbReference type="ChEBI" id="CHEBI:18420"/>
    </cofactor>
    <text evidence="14 15">Manganese or magnesium. Binds 1 divalent metal ion per monomer in the absence of substrate. May bind a second metal ion after substrate binding.</text>
</comment>
<evidence type="ECO:0000256" key="9">
    <source>
        <dbReference type="ARBA" id="ARBA00022722"/>
    </source>
</evidence>
<dbReference type="EMBL" id="CP093366">
    <property type="protein sequence ID" value="UQS82789.1"/>
    <property type="molecule type" value="Genomic_DNA"/>
</dbReference>
<evidence type="ECO:0000256" key="7">
    <source>
        <dbReference type="ARBA" id="ARBA00019179"/>
    </source>
</evidence>
<evidence type="ECO:0000256" key="5">
    <source>
        <dbReference type="ARBA" id="ARBA00007383"/>
    </source>
</evidence>
<evidence type="ECO:0000256" key="15">
    <source>
        <dbReference type="PROSITE-ProRule" id="PRU01319"/>
    </source>
</evidence>
<feature type="binding site" evidence="14 15">
    <location>
        <position position="81"/>
    </location>
    <ligand>
        <name>a divalent metal cation</name>
        <dbReference type="ChEBI" id="CHEBI:60240"/>
    </ligand>
</feature>
<keyword evidence="13 14" id="KW-0464">Manganese</keyword>
<comment type="catalytic activity">
    <reaction evidence="1 14 15 16">
        <text>Endonucleolytic cleavage to 5'-phosphomonoester.</text>
        <dbReference type="EC" id="3.1.26.4"/>
    </reaction>
</comment>
<dbReference type="InterPro" id="IPR001352">
    <property type="entry name" value="RNase_HII/HIII"/>
</dbReference>
<dbReference type="Proteomes" id="UP000831495">
    <property type="component" value="Chromosome"/>
</dbReference>
<evidence type="ECO:0000256" key="16">
    <source>
        <dbReference type="RuleBase" id="RU003515"/>
    </source>
</evidence>
<comment type="cofactor">
    <cofactor evidence="2">
        <name>Mg(2+)</name>
        <dbReference type="ChEBI" id="CHEBI:18420"/>
    </cofactor>
</comment>
<keyword evidence="10 14" id="KW-0479">Metal-binding</keyword>
<dbReference type="InterPro" id="IPR012337">
    <property type="entry name" value="RNaseH-like_sf"/>
</dbReference>
<evidence type="ECO:0000313" key="18">
    <source>
        <dbReference type="EMBL" id="UQS82789.1"/>
    </source>
</evidence>
<name>A0ABY4PAQ9_9LACO</name>
<keyword evidence="8 14" id="KW-0963">Cytoplasm</keyword>
<keyword evidence="12 14" id="KW-0378">Hydrolase</keyword>
<evidence type="ECO:0000256" key="6">
    <source>
        <dbReference type="ARBA" id="ARBA00012180"/>
    </source>
</evidence>